<dbReference type="PANTHER" id="PTHR12161">
    <property type="entry name" value="IST1 FAMILY MEMBER"/>
    <property type="match status" value="1"/>
</dbReference>
<dbReference type="GO" id="GO:0015031">
    <property type="term" value="P:protein transport"/>
    <property type="evidence" value="ECO:0007669"/>
    <property type="project" value="InterPro"/>
</dbReference>
<dbReference type="AlphaFoldDB" id="A0A8T0QR79"/>
<evidence type="ECO:0000313" key="4">
    <source>
        <dbReference type="Proteomes" id="UP000823388"/>
    </source>
</evidence>
<gene>
    <name evidence="3" type="ORF">PVAP13_7KG383001</name>
</gene>
<evidence type="ECO:0000256" key="1">
    <source>
        <dbReference type="ARBA" id="ARBA00005536"/>
    </source>
</evidence>
<accession>A0A8T0QR79</accession>
<sequence>MGLMFDLVYWVVQSKAAVRAGARGRRTAAPLEAARPHARTSPACRPGEGRARRARRARGLLRPRCRAGDARRRVHGVPEELREAAAELLCATERCGGLPELQEVRGFLAAKFSSDFISVASELRSGCGVNPKVSHEPMIRVRRLMAWHETTAELARFERGRSHSRSWLMEWWPGGRSSGEGWPRAATREGNAAAWPEASGRWSRNADPCFHRRCKIQQSSFGGDVAQSGLKKFTKFRSILEH</sequence>
<feature type="region of interest" description="Disordered" evidence="2">
    <location>
        <begin position="28"/>
        <end position="56"/>
    </location>
</feature>
<dbReference type="Pfam" id="PF03398">
    <property type="entry name" value="Ist1"/>
    <property type="match status" value="1"/>
</dbReference>
<comment type="caution">
    <text evidence="3">The sequence shown here is derived from an EMBL/GenBank/DDBJ whole genome shotgun (WGS) entry which is preliminary data.</text>
</comment>
<evidence type="ECO:0000256" key="2">
    <source>
        <dbReference type="SAM" id="MobiDB-lite"/>
    </source>
</evidence>
<organism evidence="3 4">
    <name type="scientific">Panicum virgatum</name>
    <name type="common">Blackwell switchgrass</name>
    <dbReference type="NCBI Taxonomy" id="38727"/>
    <lineage>
        <taxon>Eukaryota</taxon>
        <taxon>Viridiplantae</taxon>
        <taxon>Streptophyta</taxon>
        <taxon>Embryophyta</taxon>
        <taxon>Tracheophyta</taxon>
        <taxon>Spermatophyta</taxon>
        <taxon>Magnoliopsida</taxon>
        <taxon>Liliopsida</taxon>
        <taxon>Poales</taxon>
        <taxon>Poaceae</taxon>
        <taxon>PACMAD clade</taxon>
        <taxon>Panicoideae</taxon>
        <taxon>Panicodae</taxon>
        <taxon>Paniceae</taxon>
        <taxon>Panicinae</taxon>
        <taxon>Panicum</taxon>
        <taxon>Panicum sect. Hiantes</taxon>
    </lineage>
</organism>
<evidence type="ECO:0000313" key="3">
    <source>
        <dbReference type="EMBL" id="KAG2575574.1"/>
    </source>
</evidence>
<name>A0A8T0QR79_PANVG</name>
<dbReference type="InterPro" id="IPR005061">
    <property type="entry name" value="Ist1"/>
</dbReference>
<keyword evidence="4" id="KW-1185">Reference proteome</keyword>
<proteinExistence type="inferred from homology"/>
<dbReference type="Proteomes" id="UP000823388">
    <property type="component" value="Chromosome 7K"/>
</dbReference>
<dbReference type="EMBL" id="CM029049">
    <property type="protein sequence ID" value="KAG2575574.1"/>
    <property type="molecule type" value="Genomic_DNA"/>
</dbReference>
<dbReference type="InterPro" id="IPR042277">
    <property type="entry name" value="IST1-like"/>
</dbReference>
<comment type="similarity">
    <text evidence="1">Belongs to the IST1 family.</text>
</comment>
<dbReference type="PANTHER" id="PTHR12161:SF16">
    <property type="entry name" value="REGULATOR OF VPS4 ACTIVITY IN THE MVB PATHWAY PROTEIN"/>
    <property type="match status" value="1"/>
</dbReference>
<dbReference type="Gene3D" id="1.20.1260.60">
    <property type="entry name" value="Vacuolar protein sorting-associated protein Ist1"/>
    <property type="match status" value="1"/>
</dbReference>
<protein>
    <submittedName>
        <fullName evidence="3">Uncharacterized protein</fullName>
    </submittedName>
</protein>
<reference evidence="3" key="1">
    <citation type="submission" date="2020-05" db="EMBL/GenBank/DDBJ databases">
        <title>WGS assembly of Panicum virgatum.</title>
        <authorList>
            <person name="Lovell J.T."/>
            <person name="Jenkins J."/>
            <person name="Shu S."/>
            <person name="Juenger T.E."/>
            <person name="Schmutz J."/>
        </authorList>
    </citation>
    <scope>NUCLEOTIDE SEQUENCE</scope>
    <source>
        <strain evidence="3">AP13</strain>
    </source>
</reference>